<comment type="subcellular location">
    <subcellularLocation>
        <location evidence="1">Membrane</location>
    </subcellularLocation>
</comment>
<evidence type="ECO:0000256" key="4">
    <source>
        <dbReference type="ARBA" id="ARBA00023136"/>
    </source>
</evidence>
<dbReference type="Proteomes" id="UP000694412">
    <property type="component" value="Chromosome 13"/>
</dbReference>
<proteinExistence type="inferred from homology"/>
<evidence type="ECO:0000313" key="6">
    <source>
        <dbReference type="Ensembl" id="ENSCJPP00005014827.1"/>
    </source>
</evidence>
<protein>
    <recommendedName>
        <fullName evidence="3">Cysteine-rich and transmembrane domain-containing protein 1</fullName>
    </recommendedName>
</protein>
<evidence type="ECO:0000313" key="7">
    <source>
        <dbReference type="Proteomes" id="UP000694412"/>
    </source>
</evidence>
<dbReference type="GO" id="GO:0070062">
    <property type="term" value="C:extracellular exosome"/>
    <property type="evidence" value="ECO:0007669"/>
    <property type="project" value="TreeGrafter"/>
</dbReference>
<accession>A0A8C2YBP0</accession>
<dbReference type="Ensembl" id="ENSCJPT00005021052.1">
    <property type="protein sequence ID" value="ENSCJPP00005014827.1"/>
    <property type="gene ID" value="ENSCJPG00005012344.1"/>
</dbReference>
<comment type="similarity">
    <text evidence="2">Belongs to the CYSTM1 family.</text>
</comment>
<evidence type="ECO:0000259" key="5">
    <source>
        <dbReference type="Pfam" id="PF12734"/>
    </source>
</evidence>
<dbReference type="PANTHER" id="PTHR47564">
    <property type="entry name" value="CYSTEINE-RICH AND TRANSMEMBRANE DOMAIN-CONTAINING PROTEIN 1"/>
    <property type="match status" value="1"/>
</dbReference>
<reference evidence="6" key="3">
    <citation type="submission" date="2025-09" db="UniProtKB">
        <authorList>
            <consortium name="Ensembl"/>
        </authorList>
    </citation>
    <scope>IDENTIFICATION</scope>
</reference>
<dbReference type="GeneTree" id="ENSGT00960000189941"/>
<keyword evidence="4" id="KW-0472">Membrane</keyword>
<organism evidence="6 7">
    <name type="scientific">Coturnix japonica</name>
    <name type="common">Japanese quail</name>
    <name type="synonym">Coturnix coturnix japonica</name>
    <dbReference type="NCBI Taxonomy" id="93934"/>
    <lineage>
        <taxon>Eukaryota</taxon>
        <taxon>Metazoa</taxon>
        <taxon>Chordata</taxon>
        <taxon>Craniata</taxon>
        <taxon>Vertebrata</taxon>
        <taxon>Euteleostomi</taxon>
        <taxon>Archelosauria</taxon>
        <taxon>Archosauria</taxon>
        <taxon>Dinosauria</taxon>
        <taxon>Saurischia</taxon>
        <taxon>Theropoda</taxon>
        <taxon>Coelurosauria</taxon>
        <taxon>Aves</taxon>
        <taxon>Neognathae</taxon>
        <taxon>Galloanserae</taxon>
        <taxon>Galliformes</taxon>
        <taxon>Phasianidae</taxon>
        <taxon>Perdicinae</taxon>
        <taxon>Coturnix</taxon>
    </lineage>
</organism>
<evidence type="ECO:0000256" key="3">
    <source>
        <dbReference type="ARBA" id="ARBA00013590"/>
    </source>
</evidence>
<dbReference type="PANTHER" id="PTHR47564:SF1">
    <property type="entry name" value="CYSTEINE-RICH AND TRANSMEMBRANE DOMAIN-CONTAINING PROTEIN 1"/>
    <property type="match status" value="1"/>
</dbReference>
<feature type="domain" description="Cysteine-rich transmembrane" evidence="5">
    <location>
        <begin position="137"/>
        <end position="170"/>
    </location>
</feature>
<dbReference type="InterPro" id="IPR028144">
    <property type="entry name" value="CYSTM_dom"/>
</dbReference>
<name>A0A8C2YBP0_COTJA</name>
<dbReference type="InterPro" id="IPR043240">
    <property type="entry name" value="CYSTM1-like"/>
</dbReference>
<sequence>MNALLQAAVAVASSRAVLEICILQQQWSVTAHHHFLLEHCAVLSGSALGPWLELKKQHFASPWQLCSWLAEVGFAECPGAVPEIPQQGPGPQGRVCGGACGPPRLDSLPQNSPQRCGSPLGTGAKRALTDGSPVPAVYVVEERRRDDSGESACLTACWTALCCCCLWDMLT</sequence>
<dbReference type="AlphaFoldDB" id="A0A8C2YBP0"/>
<evidence type="ECO:0000256" key="1">
    <source>
        <dbReference type="ARBA" id="ARBA00004370"/>
    </source>
</evidence>
<reference evidence="6" key="1">
    <citation type="submission" date="2015-11" db="EMBL/GenBank/DDBJ databases">
        <authorList>
            <consortium name="International Coturnix japonica Genome Analysis Consortium"/>
            <person name="Warren W."/>
            <person name="Burt D.W."/>
            <person name="Antin P.B."/>
            <person name="Lanford R."/>
            <person name="Gros J."/>
            <person name="Wilson R.K."/>
        </authorList>
    </citation>
    <scope>NUCLEOTIDE SEQUENCE [LARGE SCALE GENOMIC DNA]</scope>
</reference>
<evidence type="ECO:0000256" key="2">
    <source>
        <dbReference type="ARBA" id="ARBA00009444"/>
    </source>
</evidence>
<dbReference type="GO" id="GO:0016020">
    <property type="term" value="C:membrane"/>
    <property type="evidence" value="ECO:0007669"/>
    <property type="project" value="UniProtKB-SubCell"/>
</dbReference>
<keyword evidence="7" id="KW-1185">Reference proteome</keyword>
<dbReference type="Pfam" id="PF12734">
    <property type="entry name" value="CYSTM"/>
    <property type="match status" value="1"/>
</dbReference>
<reference evidence="6" key="2">
    <citation type="submission" date="2025-08" db="UniProtKB">
        <authorList>
            <consortium name="Ensembl"/>
        </authorList>
    </citation>
    <scope>IDENTIFICATION</scope>
</reference>